<dbReference type="GO" id="GO:0008482">
    <property type="term" value="F:sulfite oxidase activity"/>
    <property type="evidence" value="ECO:0007669"/>
    <property type="project" value="TreeGrafter"/>
</dbReference>
<evidence type="ECO:0000313" key="5">
    <source>
        <dbReference type="EMBL" id="CAB5066484.1"/>
    </source>
</evidence>
<gene>
    <name evidence="3" type="ORF">UFOPK2602_02103</name>
    <name evidence="4" type="ORF">UFOPK2806_02187</name>
    <name evidence="5" type="ORF">UFOPK4306_01833</name>
</gene>
<dbReference type="EMBL" id="CAFBQP010000077">
    <property type="protein sequence ID" value="CAB5066484.1"/>
    <property type="molecule type" value="Genomic_DNA"/>
</dbReference>
<evidence type="ECO:0000313" key="4">
    <source>
        <dbReference type="EMBL" id="CAB4767145.1"/>
    </source>
</evidence>
<dbReference type="EMBL" id="CAEZXX010000194">
    <property type="protein sequence ID" value="CAB4726825.1"/>
    <property type="molecule type" value="Genomic_DNA"/>
</dbReference>
<name>A0A6J6V7S9_9ZZZZ</name>
<dbReference type="PROSITE" id="PS51318">
    <property type="entry name" value="TAT"/>
    <property type="match status" value="1"/>
</dbReference>
<protein>
    <submittedName>
        <fullName evidence="4">Unannotated protein</fullName>
    </submittedName>
</protein>
<dbReference type="SUPFAM" id="SSF56524">
    <property type="entry name" value="Oxidoreductase molybdopterin-binding domain"/>
    <property type="match status" value="1"/>
</dbReference>
<feature type="region of interest" description="Disordered" evidence="1">
    <location>
        <begin position="25"/>
        <end position="45"/>
    </location>
</feature>
<dbReference type="InterPro" id="IPR000572">
    <property type="entry name" value="OxRdtase_Mopterin-bd_dom"/>
</dbReference>
<dbReference type="InterPro" id="IPR006311">
    <property type="entry name" value="TAT_signal"/>
</dbReference>
<dbReference type="AlphaFoldDB" id="A0A6J6V7S9"/>
<organism evidence="4">
    <name type="scientific">freshwater metagenome</name>
    <dbReference type="NCBI Taxonomy" id="449393"/>
    <lineage>
        <taxon>unclassified sequences</taxon>
        <taxon>metagenomes</taxon>
        <taxon>ecological metagenomes</taxon>
    </lineage>
</organism>
<sequence>MLEDLTSRRTLLIGALSLAGGAVSACSPGRSTARPAPTSTTSPVTTAVVTPPTTLPIAPPTTIAPFNPATPYITPNDRFYRIDTTLEFPKVDAATWSMTVEGLVDRPLTLSYADLLARPQVKRTITLACVSNYVGGLLVGNAEWEGVLLADVLREAGVQDSAEQVFSTSVDGWTCGFPVAAALDGRDALIALRMNGEPLPAEHGYPVRLVVPGLYGYVSATKWLSSIRLTTWEEESFWIRVGWSREGPIKTQCRIDLPRAGTEIDAGPTMIAGVAWAPHTGVAKVEVQVDDGEWIEAELGDEDLDDAWRLWRFPWTATPGSHLLRARTTDKTGVTQTEFPTTPEPSGATGYPTRGFRVVDRTA</sequence>
<dbReference type="PANTHER" id="PTHR19372">
    <property type="entry name" value="SULFITE REDUCTASE"/>
    <property type="match status" value="1"/>
</dbReference>
<dbReference type="InterPro" id="IPR014756">
    <property type="entry name" value="Ig_E-set"/>
</dbReference>
<dbReference type="Gene3D" id="2.60.40.650">
    <property type="match status" value="1"/>
</dbReference>
<proteinExistence type="predicted"/>
<dbReference type="GO" id="GO:0043546">
    <property type="term" value="F:molybdopterin cofactor binding"/>
    <property type="evidence" value="ECO:0007669"/>
    <property type="project" value="TreeGrafter"/>
</dbReference>
<dbReference type="GO" id="GO:0020037">
    <property type="term" value="F:heme binding"/>
    <property type="evidence" value="ECO:0007669"/>
    <property type="project" value="TreeGrafter"/>
</dbReference>
<reference evidence="4" key="1">
    <citation type="submission" date="2020-05" db="EMBL/GenBank/DDBJ databases">
        <authorList>
            <person name="Chiriac C."/>
            <person name="Salcher M."/>
            <person name="Ghai R."/>
            <person name="Kavagutti S V."/>
        </authorList>
    </citation>
    <scope>NUCLEOTIDE SEQUENCE</scope>
</reference>
<accession>A0A6J6V7S9</accession>
<dbReference type="Gene3D" id="3.90.420.10">
    <property type="entry name" value="Oxidoreductase, molybdopterin-binding domain"/>
    <property type="match status" value="1"/>
</dbReference>
<feature type="region of interest" description="Disordered" evidence="1">
    <location>
        <begin position="330"/>
        <end position="354"/>
    </location>
</feature>
<dbReference type="GO" id="GO:0006790">
    <property type="term" value="P:sulfur compound metabolic process"/>
    <property type="evidence" value="ECO:0007669"/>
    <property type="project" value="TreeGrafter"/>
</dbReference>
<dbReference type="SUPFAM" id="SSF81296">
    <property type="entry name" value="E set domains"/>
    <property type="match status" value="1"/>
</dbReference>
<evidence type="ECO:0000256" key="1">
    <source>
        <dbReference type="SAM" id="MobiDB-lite"/>
    </source>
</evidence>
<dbReference type="PANTHER" id="PTHR19372:SF7">
    <property type="entry name" value="SULFITE OXIDASE, MITOCHONDRIAL"/>
    <property type="match status" value="1"/>
</dbReference>
<evidence type="ECO:0000313" key="3">
    <source>
        <dbReference type="EMBL" id="CAB4726825.1"/>
    </source>
</evidence>
<feature type="compositionally biased region" description="Polar residues" evidence="1">
    <location>
        <begin position="331"/>
        <end position="340"/>
    </location>
</feature>
<dbReference type="InterPro" id="IPR036374">
    <property type="entry name" value="OxRdtase_Mopterin-bd_sf"/>
</dbReference>
<feature type="domain" description="Oxidoreductase molybdopterin-binding" evidence="2">
    <location>
        <begin position="87"/>
        <end position="238"/>
    </location>
</feature>
<dbReference type="Pfam" id="PF00174">
    <property type="entry name" value="Oxidored_molyb"/>
    <property type="match status" value="1"/>
</dbReference>
<evidence type="ECO:0000259" key="2">
    <source>
        <dbReference type="Pfam" id="PF00174"/>
    </source>
</evidence>
<dbReference type="EMBL" id="CAEZYY010000042">
    <property type="protein sequence ID" value="CAB4767145.1"/>
    <property type="molecule type" value="Genomic_DNA"/>
</dbReference>